<sequence>MVAVIPVLEEQNRLIVGRVDRLESYVRNTVTIIEKQVEVANMNLVNALRTAHNQQWMMTANFLSEVEQLNETIDTLKPLMNQVDMTVTELYERIKAGVTEMAKTCPRIGYRSVQTLLPRPGSDCWH</sequence>
<name>A0A9P8AW85_9AGAR</name>
<reference evidence="1" key="1">
    <citation type="submission" date="2020-11" db="EMBL/GenBank/DDBJ databases">
        <title>Adaptations for nitrogen fixation in a non-lichenized fungal sporocarp promotes dispersal by wood-feeding termites.</title>
        <authorList>
            <consortium name="DOE Joint Genome Institute"/>
            <person name="Koch R.A."/>
            <person name="Yoon G."/>
            <person name="Arayal U."/>
            <person name="Lail K."/>
            <person name="Amirebrahimi M."/>
            <person name="Labutti K."/>
            <person name="Lipzen A."/>
            <person name="Riley R."/>
            <person name="Barry K."/>
            <person name="Henrissat B."/>
            <person name="Grigoriev I.V."/>
            <person name="Herr J.R."/>
            <person name="Aime M.C."/>
        </authorList>
    </citation>
    <scope>NUCLEOTIDE SEQUENCE</scope>
    <source>
        <strain evidence="1">MCA 3950</strain>
    </source>
</reference>
<dbReference type="AlphaFoldDB" id="A0A9P8AW85"/>
<dbReference type="Proteomes" id="UP000812287">
    <property type="component" value="Unassembled WGS sequence"/>
</dbReference>
<accession>A0A9P8AW85</accession>
<protein>
    <submittedName>
        <fullName evidence="1">Uncharacterized protein</fullName>
    </submittedName>
</protein>
<dbReference type="OrthoDB" id="436852at2759"/>
<gene>
    <name evidence="1" type="ORF">BT62DRAFT_721657</name>
</gene>
<comment type="caution">
    <text evidence="1">The sequence shown here is derived from an EMBL/GenBank/DDBJ whole genome shotgun (WGS) entry which is preliminary data.</text>
</comment>
<evidence type="ECO:0000313" key="1">
    <source>
        <dbReference type="EMBL" id="KAG7448687.1"/>
    </source>
</evidence>
<evidence type="ECO:0000313" key="2">
    <source>
        <dbReference type="Proteomes" id="UP000812287"/>
    </source>
</evidence>
<keyword evidence="2" id="KW-1185">Reference proteome</keyword>
<dbReference type="RefSeq" id="XP_043042187.1">
    <property type="nucleotide sequence ID" value="XM_043182014.1"/>
</dbReference>
<dbReference type="EMBL" id="MU250529">
    <property type="protein sequence ID" value="KAG7448687.1"/>
    <property type="molecule type" value="Genomic_DNA"/>
</dbReference>
<organism evidence="1 2">
    <name type="scientific">Guyanagaster necrorhizus</name>
    <dbReference type="NCBI Taxonomy" id="856835"/>
    <lineage>
        <taxon>Eukaryota</taxon>
        <taxon>Fungi</taxon>
        <taxon>Dikarya</taxon>
        <taxon>Basidiomycota</taxon>
        <taxon>Agaricomycotina</taxon>
        <taxon>Agaricomycetes</taxon>
        <taxon>Agaricomycetidae</taxon>
        <taxon>Agaricales</taxon>
        <taxon>Marasmiineae</taxon>
        <taxon>Physalacriaceae</taxon>
        <taxon>Guyanagaster</taxon>
    </lineage>
</organism>
<dbReference type="GeneID" id="66104310"/>
<proteinExistence type="predicted"/>